<dbReference type="RefSeq" id="WP_226924335.1">
    <property type="nucleotide sequence ID" value="NZ_JAJBMB010000008.1"/>
</dbReference>
<keyword evidence="2" id="KW-1185">Reference proteome</keyword>
<dbReference type="Proteomes" id="UP001299409">
    <property type="component" value="Unassembled WGS sequence"/>
</dbReference>
<gene>
    <name evidence="1" type="ORF">LIP50_09665</name>
</gene>
<dbReference type="InterPro" id="IPR019037">
    <property type="entry name" value="Restrct_endonuc_II_Bsp6I"/>
</dbReference>
<comment type="caution">
    <text evidence="1">The sequence shown here is derived from an EMBL/GenBank/DDBJ whole genome shotgun (WGS) entry which is preliminary data.</text>
</comment>
<dbReference type="Pfam" id="PF09504">
    <property type="entry name" value="RE_Bsp6I"/>
    <property type="match status" value="1"/>
</dbReference>
<dbReference type="EMBL" id="JAJBMB010000008">
    <property type="protein sequence ID" value="MCB5446467.1"/>
    <property type="molecule type" value="Genomic_DNA"/>
</dbReference>
<protein>
    <submittedName>
        <fullName evidence="1">Uncharacterized protein</fullName>
    </submittedName>
</protein>
<reference evidence="1 2" key="1">
    <citation type="submission" date="2021-10" db="EMBL/GenBank/DDBJ databases">
        <title>Collection of gut derived symbiotic bacterial strains cultured from healthy donors.</title>
        <authorList>
            <person name="Lin H."/>
            <person name="Littmann E."/>
            <person name="Claire K."/>
            <person name="Pamer E."/>
        </authorList>
    </citation>
    <scope>NUCLEOTIDE SEQUENCE [LARGE SCALE GENOMIC DNA]</scope>
    <source>
        <strain evidence="1 2">MSK.17.68</strain>
    </source>
</reference>
<accession>A0ABS8D001</accession>
<evidence type="ECO:0000313" key="1">
    <source>
        <dbReference type="EMBL" id="MCB5446467.1"/>
    </source>
</evidence>
<proteinExistence type="predicted"/>
<evidence type="ECO:0000313" key="2">
    <source>
        <dbReference type="Proteomes" id="UP001299409"/>
    </source>
</evidence>
<name>A0ABS8D001_9FIRM</name>
<organism evidence="1 2">
    <name type="scientific">Intestinibacter bartlettii</name>
    <dbReference type="NCBI Taxonomy" id="261299"/>
    <lineage>
        <taxon>Bacteria</taxon>
        <taxon>Bacillati</taxon>
        <taxon>Bacillota</taxon>
        <taxon>Clostridia</taxon>
        <taxon>Peptostreptococcales</taxon>
        <taxon>Peptostreptococcaceae</taxon>
        <taxon>Intestinibacter</taxon>
    </lineage>
</organism>
<sequence length="189" mass="22044">MYTEENIKELIYNGKLTIVDDNLLISIRDAYFKWKELNMILASYGGRRVNFSNDISEPVICKALGLLWSNKNVPGDAYTIRGEMVEIKASSHFNRDTTSFSPRHGFDILIFGRLDYDRDLLYIYDLNMNSNQLKDFKANETESFGEQQNSKRRPRTGIIKNIIEAQGLKPICIFNYNDLSIQYIDHYNY</sequence>